<dbReference type="AlphaFoldDB" id="A0A061RL06"/>
<organism evidence="2">
    <name type="scientific">Tetraselmis sp. GSL018</name>
    <dbReference type="NCBI Taxonomy" id="582737"/>
    <lineage>
        <taxon>Eukaryota</taxon>
        <taxon>Viridiplantae</taxon>
        <taxon>Chlorophyta</taxon>
        <taxon>core chlorophytes</taxon>
        <taxon>Chlorodendrophyceae</taxon>
        <taxon>Chlorodendrales</taxon>
        <taxon>Chlorodendraceae</taxon>
        <taxon>Tetraselmis</taxon>
    </lineage>
</organism>
<feature type="region of interest" description="Disordered" evidence="1">
    <location>
        <begin position="35"/>
        <end position="79"/>
    </location>
</feature>
<reference evidence="2" key="1">
    <citation type="submission" date="2014-05" db="EMBL/GenBank/DDBJ databases">
        <title>The transcriptome of the halophilic microalga Tetraselmis sp. GSL018 isolated from the Great Salt Lake, Utah.</title>
        <authorList>
            <person name="Jinkerson R.E."/>
            <person name="D'Adamo S."/>
            <person name="Posewitz M.C."/>
        </authorList>
    </citation>
    <scope>NUCLEOTIDE SEQUENCE</scope>
    <source>
        <strain evidence="2">GSL018</strain>
    </source>
</reference>
<sequence length="111" mass="11146">SPPSHPVSAPESNPPLPPSSSHHCLSLCPLSSGSAEVSRRVAHGDRAGDVDWEPGLLASSLEPEPAPSPRPPLGPSSLALRPSAGAFPAGKARVINVNAASEKGRVALGAP</sequence>
<feature type="compositionally biased region" description="Pro residues" evidence="1">
    <location>
        <begin position="64"/>
        <end position="74"/>
    </location>
</feature>
<feature type="region of interest" description="Disordered" evidence="1">
    <location>
        <begin position="1"/>
        <end position="23"/>
    </location>
</feature>
<dbReference type="EMBL" id="GBEZ01012269">
    <property type="protein sequence ID" value="JAC73602.1"/>
    <property type="molecule type" value="Transcribed_RNA"/>
</dbReference>
<protein>
    <submittedName>
        <fullName evidence="2">Uncharacterized protein</fullName>
    </submittedName>
</protein>
<feature type="compositionally biased region" description="Basic and acidic residues" evidence="1">
    <location>
        <begin position="37"/>
        <end position="49"/>
    </location>
</feature>
<proteinExistence type="predicted"/>
<accession>A0A061RL06</accession>
<evidence type="ECO:0000256" key="1">
    <source>
        <dbReference type="SAM" id="MobiDB-lite"/>
    </source>
</evidence>
<gene>
    <name evidence="2" type="ORF">TSPGSL018_28426</name>
</gene>
<evidence type="ECO:0000313" key="2">
    <source>
        <dbReference type="EMBL" id="JAC73602.1"/>
    </source>
</evidence>
<feature type="non-terminal residue" evidence="2">
    <location>
        <position position="1"/>
    </location>
</feature>
<name>A0A061RL06_9CHLO</name>
<feature type="non-terminal residue" evidence="2">
    <location>
        <position position="111"/>
    </location>
</feature>